<dbReference type="AlphaFoldDB" id="A0AAP0KAR8"/>
<dbReference type="EMBL" id="JBBNAG010000003">
    <property type="protein sequence ID" value="KAK9149146.1"/>
    <property type="molecule type" value="Genomic_DNA"/>
</dbReference>
<evidence type="ECO:0000256" key="2">
    <source>
        <dbReference type="ARBA" id="ARBA00005581"/>
    </source>
</evidence>
<keyword evidence="5" id="KW-0732">Signal</keyword>
<keyword evidence="8" id="KW-1185">Reference proteome</keyword>
<dbReference type="PANTHER" id="PTHR31232:SF155">
    <property type="entry name" value="PLANT SELF-INCOMPATIBILITY PROTEIN S1 FAMILY"/>
    <property type="match status" value="1"/>
</dbReference>
<comment type="subcellular location">
    <subcellularLocation>
        <location evidence="1">Secreted</location>
    </subcellularLocation>
</comment>
<comment type="similarity">
    <text evidence="2">Belongs to the plant self-incompatibility (S1) protein family.</text>
</comment>
<accession>A0AAP0KAR8</accession>
<comment type="caution">
    <text evidence="7">The sequence shown here is derived from an EMBL/GenBank/DDBJ whole genome shotgun (WGS) entry which is preliminary data.</text>
</comment>
<evidence type="ECO:0008006" key="9">
    <source>
        <dbReference type="Google" id="ProtNLM"/>
    </source>
</evidence>
<gene>
    <name evidence="7" type="ORF">Scep_007903</name>
</gene>
<protein>
    <recommendedName>
        <fullName evidence="9">S-protein homolog</fullName>
    </recommendedName>
</protein>
<reference evidence="7 8" key="1">
    <citation type="submission" date="2024-01" db="EMBL/GenBank/DDBJ databases">
        <title>Genome assemblies of Stephania.</title>
        <authorList>
            <person name="Yang L."/>
        </authorList>
    </citation>
    <scope>NUCLEOTIDE SEQUENCE [LARGE SCALE GENOMIC DNA]</scope>
    <source>
        <strain evidence="7">JXDWG</strain>
        <tissue evidence="7">Leaf</tissue>
    </source>
</reference>
<evidence type="ECO:0000256" key="4">
    <source>
        <dbReference type="ARBA" id="ARBA00022525"/>
    </source>
</evidence>
<keyword evidence="3" id="KW-0713">Self-incompatibility</keyword>
<dbReference type="Pfam" id="PF05938">
    <property type="entry name" value="Self-incomp_S1"/>
    <property type="match status" value="1"/>
</dbReference>
<evidence type="ECO:0000313" key="7">
    <source>
        <dbReference type="EMBL" id="KAK9149146.1"/>
    </source>
</evidence>
<name>A0AAP0KAR8_9MAGN</name>
<dbReference type="GO" id="GO:0060320">
    <property type="term" value="P:rejection of self pollen"/>
    <property type="evidence" value="ECO:0007669"/>
    <property type="project" value="UniProtKB-KW"/>
</dbReference>
<feature type="compositionally biased region" description="Basic residues" evidence="6">
    <location>
        <begin position="1"/>
        <end position="10"/>
    </location>
</feature>
<dbReference type="PANTHER" id="PTHR31232">
    <property type="match status" value="1"/>
</dbReference>
<keyword evidence="4" id="KW-0964">Secreted</keyword>
<feature type="region of interest" description="Disordered" evidence="6">
    <location>
        <begin position="1"/>
        <end position="76"/>
    </location>
</feature>
<dbReference type="GO" id="GO:0005576">
    <property type="term" value="C:extracellular region"/>
    <property type="evidence" value="ECO:0007669"/>
    <property type="project" value="UniProtKB-SubCell"/>
</dbReference>
<organism evidence="7 8">
    <name type="scientific">Stephania cephalantha</name>
    <dbReference type="NCBI Taxonomy" id="152367"/>
    <lineage>
        <taxon>Eukaryota</taxon>
        <taxon>Viridiplantae</taxon>
        <taxon>Streptophyta</taxon>
        <taxon>Embryophyta</taxon>
        <taxon>Tracheophyta</taxon>
        <taxon>Spermatophyta</taxon>
        <taxon>Magnoliopsida</taxon>
        <taxon>Ranunculales</taxon>
        <taxon>Menispermaceae</taxon>
        <taxon>Menispermoideae</taxon>
        <taxon>Cissampelideae</taxon>
        <taxon>Stephania</taxon>
    </lineage>
</organism>
<dbReference type="InterPro" id="IPR010264">
    <property type="entry name" value="Self-incomp_S1"/>
</dbReference>
<sequence length="340" mass="38475">MEEIPKKHRFGGSSCGRAPSRVDSGTTIPSRVPTPSATQSVKFRPPRPSQYSQQSKGRGAETEQALRIPSSRTKNKNIRMLESKGDFISRKVRQISQNLLKKKEVDGEKESIEDCRHSHLLTRRFVSLLSLVTPVSSLYGSHRSLAVSSLFCSLASRRLCSLAVAVAASAHSLRWASNLYTNNSTRTDMEQYCYMGNKRLAFASAVFLLILVAEIECRNVDPNRLINIKRHVHVQNDISPAAKINLHCKSKDDDLGPQVLAYQQEFTWKFRGNIFATTMFWCNMDWTDPKGVVFPQSFVAYESKVTRCGKDCLWSARPDGLYFHDDDIGDFILKFIWDNS</sequence>
<proteinExistence type="inferred from homology"/>
<evidence type="ECO:0000256" key="5">
    <source>
        <dbReference type="ARBA" id="ARBA00022729"/>
    </source>
</evidence>
<evidence type="ECO:0000313" key="8">
    <source>
        <dbReference type="Proteomes" id="UP001419268"/>
    </source>
</evidence>
<feature type="compositionally biased region" description="Polar residues" evidence="6">
    <location>
        <begin position="23"/>
        <end position="41"/>
    </location>
</feature>
<evidence type="ECO:0000256" key="3">
    <source>
        <dbReference type="ARBA" id="ARBA00022471"/>
    </source>
</evidence>
<dbReference type="Proteomes" id="UP001419268">
    <property type="component" value="Unassembled WGS sequence"/>
</dbReference>
<evidence type="ECO:0000256" key="1">
    <source>
        <dbReference type="ARBA" id="ARBA00004613"/>
    </source>
</evidence>
<evidence type="ECO:0000256" key="6">
    <source>
        <dbReference type="SAM" id="MobiDB-lite"/>
    </source>
</evidence>